<dbReference type="AlphaFoldDB" id="D2VFR0"/>
<dbReference type="InterPro" id="IPR001005">
    <property type="entry name" value="SANT/Myb"/>
</dbReference>
<dbReference type="InterPro" id="IPR017930">
    <property type="entry name" value="Myb_dom"/>
</dbReference>
<dbReference type="PROSITE" id="PS51293">
    <property type="entry name" value="SANT"/>
    <property type="match status" value="1"/>
</dbReference>
<dbReference type="STRING" id="5762.D2VFR0"/>
<dbReference type="eggNOG" id="KOG0048">
    <property type="taxonomic scope" value="Eukaryota"/>
</dbReference>
<name>D2VFR0_NAEGR</name>
<dbReference type="SUPFAM" id="SSF46689">
    <property type="entry name" value="Homeodomain-like"/>
    <property type="match status" value="1"/>
</dbReference>
<dbReference type="GO" id="GO:0005634">
    <property type="term" value="C:nucleus"/>
    <property type="evidence" value="ECO:0007669"/>
    <property type="project" value="TreeGrafter"/>
</dbReference>
<dbReference type="InterPro" id="IPR050560">
    <property type="entry name" value="MYB_TF"/>
</dbReference>
<dbReference type="Gene3D" id="1.10.10.60">
    <property type="entry name" value="Homeodomain-like"/>
    <property type="match status" value="2"/>
</dbReference>
<dbReference type="GO" id="GO:0000981">
    <property type="term" value="F:DNA-binding transcription factor activity, RNA polymerase II-specific"/>
    <property type="evidence" value="ECO:0007669"/>
    <property type="project" value="TreeGrafter"/>
</dbReference>
<evidence type="ECO:0000259" key="6">
    <source>
        <dbReference type="PROSITE" id="PS51294"/>
    </source>
</evidence>
<accession>D2VFR0</accession>
<dbReference type="GO" id="GO:0000978">
    <property type="term" value="F:RNA polymerase II cis-regulatory region sequence-specific DNA binding"/>
    <property type="evidence" value="ECO:0007669"/>
    <property type="project" value="TreeGrafter"/>
</dbReference>
<dbReference type="KEGG" id="ngr:NAEGRDRAFT_79798"/>
<organism evidence="8">
    <name type="scientific">Naegleria gruberi</name>
    <name type="common">Amoeba</name>
    <dbReference type="NCBI Taxonomy" id="5762"/>
    <lineage>
        <taxon>Eukaryota</taxon>
        <taxon>Discoba</taxon>
        <taxon>Heterolobosea</taxon>
        <taxon>Tetramitia</taxon>
        <taxon>Eutetramitia</taxon>
        <taxon>Vahlkampfiidae</taxon>
        <taxon>Naegleria</taxon>
    </lineage>
</organism>
<dbReference type="PROSITE" id="PS50090">
    <property type="entry name" value="MYB_LIKE"/>
    <property type="match status" value="2"/>
</dbReference>
<feature type="domain" description="SANT" evidence="5">
    <location>
        <begin position="169"/>
        <end position="224"/>
    </location>
</feature>
<keyword evidence="8" id="KW-1185">Reference proteome</keyword>
<dbReference type="PANTHER" id="PTHR45614">
    <property type="entry name" value="MYB PROTEIN-RELATED"/>
    <property type="match status" value="1"/>
</dbReference>
<dbReference type="InterPro" id="IPR017884">
    <property type="entry name" value="SANT_dom"/>
</dbReference>
<evidence type="ECO:0000259" key="5">
    <source>
        <dbReference type="PROSITE" id="PS51293"/>
    </source>
</evidence>
<dbReference type="InterPro" id="IPR009057">
    <property type="entry name" value="Homeodomain-like_sf"/>
</dbReference>
<evidence type="ECO:0000313" key="8">
    <source>
        <dbReference type="Proteomes" id="UP000006671"/>
    </source>
</evidence>
<proteinExistence type="predicted"/>
<dbReference type="FunFam" id="1.10.10.60:FF:000010">
    <property type="entry name" value="Transcriptional activator Myb isoform A"/>
    <property type="match status" value="1"/>
</dbReference>
<dbReference type="InParanoid" id="D2VFR0"/>
<dbReference type="OrthoDB" id="2143914at2759"/>
<gene>
    <name evidence="7" type="ORF">NAEGRDRAFT_79798</name>
</gene>
<feature type="domain" description="Myb-like" evidence="4">
    <location>
        <begin position="218"/>
        <end position="268"/>
    </location>
</feature>
<dbReference type="RefSeq" id="XP_002677144.1">
    <property type="nucleotide sequence ID" value="XM_002677098.1"/>
</dbReference>
<dbReference type="EMBL" id="GG738868">
    <property type="protein sequence ID" value="EFC44400.1"/>
    <property type="molecule type" value="Genomic_DNA"/>
</dbReference>
<dbReference type="PROSITE" id="PS51294">
    <property type="entry name" value="HTH_MYB"/>
    <property type="match status" value="2"/>
</dbReference>
<protein>
    <submittedName>
        <fullName evidence="7">Uncharacterized protein</fullName>
    </submittedName>
</protein>
<feature type="domain" description="HTH myb-type" evidence="6">
    <location>
        <begin position="166"/>
        <end position="217"/>
    </location>
</feature>
<dbReference type="VEuPathDB" id="AmoebaDB:NAEGRDRAFT_79798"/>
<dbReference type="Pfam" id="PF13921">
    <property type="entry name" value="Myb_DNA-bind_6"/>
    <property type="match status" value="1"/>
</dbReference>
<feature type="region of interest" description="Disordered" evidence="3">
    <location>
        <begin position="139"/>
        <end position="169"/>
    </location>
</feature>
<reference evidence="7 8" key="1">
    <citation type="journal article" date="2010" name="Cell">
        <title>The genome of Naegleria gruberi illuminates early eukaryotic versatility.</title>
        <authorList>
            <person name="Fritz-Laylin L.K."/>
            <person name="Prochnik S.E."/>
            <person name="Ginger M.L."/>
            <person name="Dacks J.B."/>
            <person name="Carpenter M.L."/>
            <person name="Field M.C."/>
            <person name="Kuo A."/>
            <person name="Paredez A."/>
            <person name="Chapman J."/>
            <person name="Pham J."/>
            <person name="Shu S."/>
            <person name="Neupane R."/>
            <person name="Cipriano M."/>
            <person name="Mancuso J."/>
            <person name="Tu H."/>
            <person name="Salamov A."/>
            <person name="Lindquist E."/>
            <person name="Shapiro H."/>
            <person name="Lucas S."/>
            <person name="Grigoriev I.V."/>
            <person name="Cande W.Z."/>
            <person name="Fulton C."/>
            <person name="Rokhsar D.S."/>
            <person name="Dawson S.C."/>
        </authorList>
    </citation>
    <scope>NUCLEOTIDE SEQUENCE [LARGE SCALE GENOMIC DNA]</scope>
    <source>
        <strain evidence="7 8">NEG-M</strain>
    </source>
</reference>
<evidence type="ECO:0000259" key="4">
    <source>
        <dbReference type="PROSITE" id="PS50090"/>
    </source>
</evidence>
<feature type="domain" description="Myb-like" evidence="4">
    <location>
        <begin position="166"/>
        <end position="217"/>
    </location>
</feature>
<evidence type="ECO:0000256" key="2">
    <source>
        <dbReference type="ARBA" id="ARBA00023125"/>
    </source>
</evidence>
<evidence type="ECO:0000256" key="3">
    <source>
        <dbReference type="SAM" id="MobiDB-lite"/>
    </source>
</evidence>
<dbReference type="SMART" id="SM00717">
    <property type="entry name" value="SANT"/>
    <property type="match status" value="2"/>
</dbReference>
<evidence type="ECO:0000256" key="1">
    <source>
        <dbReference type="ARBA" id="ARBA00022737"/>
    </source>
</evidence>
<dbReference type="Proteomes" id="UP000006671">
    <property type="component" value="Unassembled WGS sequence"/>
</dbReference>
<sequence length="483" mass="54571">MNTTNFSYILQDQNQQGHTSITLNNDVSYLNPSTFSSMFNQQDSLQNIQTECVISNGIHVQTSNMQRHNNNNNNNQRSMNTNEQINNSIQDNQYFGLPNNQFIDYCSNKNEPFFMAKIPTAYYEKLTFFFKQINSPSSENTNALKVPKQSDDLSDDSSNDKRSNKGDSVIKGSWSEIEDEKLLQLVKKHGPKRWSFIASHLEGRVGKQCRERYLNHLDPKIKKNAWTEEEDSIIIEMHEKHGNQWAKISKFLEGRTANAIKNHWNSTLSKRLDKKKGEEQGDKQLLEQTQIQMPQQSIPVQQMVYSSVDTSMLKEGLRTDYADQIPLSCKSDFADFFTPTPQAAENTNKRTFPSGTIESLSKKIKTEELQLETEETLNSFDSGKEKFKKLRLNLIEKSDDVNSSSTVICHDSGTPGISGVSVITEHMLPSGFTPKGFDPSPSGLSLFSPSNFNDGATPSSTSLGNIWMDTDGFFSSPKSTKNV</sequence>
<keyword evidence="2" id="KW-0238">DNA-binding</keyword>
<feature type="domain" description="HTH myb-type" evidence="6">
    <location>
        <begin position="218"/>
        <end position="272"/>
    </location>
</feature>
<dbReference type="PANTHER" id="PTHR45614:SF25">
    <property type="entry name" value="MYB PROTEIN"/>
    <property type="match status" value="1"/>
</dbReference>
<keyword evidence="1" id="KW-0677">Repeat</keyword>
<evidence type="ECO:0000313" key="7">
    <source>
        <dbReference type="EMBL" id="EFC44400.1"/>
    </source>
</evidence>
<dbReference type="GeneID" id="8848457"/>
<dbReference type="GO" id="GO:0045944">
    <property type="term" value="P:positive regulation of transcription by RNA polymerase II"/>
    <property type="evidence" value="ECO:0007669"/>
    <property type="project" value="TreeGrafter"/>
</dbReference>
<dbReference type="CDD" id="cd00167">
    <property type="entry name" value="SANT"/>
    <property type="match status" value="2"/>
</dbReference>
<dbReference type="GO" id="GO:0000278">
    <property type="term" value="P:mitotic cell cycle"/>
    <property type="evidence" value="ECO:0007669"/>
    <property type="project" value="TreeGrafter"/>
</dbReference>